<dbReference type="AlphaFoldDB" id="A0A1U7LMY6"/>
<feature type="non-terminal residue" evidence="4">
    <location>
        <position position="116"/>
    </location>
</feature>
<dbReference type="EMBL" id="LXFE01001040">
    <property type="protein sequence ID" value="OLL23988.1"/>
    <property type="molecule type" value="Genomic_DNA"/>
</dbReference>
<evidence type="ECO:0000313" key="5">
    <source>
        <dbReference type="Proteomes" id="UP000186594"/>
    </source>
</evidence>
<sequence length="116" mass="13713">QVCIDDAEIESLIGEKTSNFLRHFASQGWIEVKFMEKRTRKAWFSKSEEEVCWETWILVLNIVETRSDSERTMLMRDMKKGLRDALQRILNIVNEQKSHIPAIIGTDPFPYQVRRV</sequence>
<evidence type="ECO:0000256" key="2">
    <source>
        <dbReference type="ARBA" id="ARBA00018874"/>
    </source>
</evidence>
<gene>
    <name evidence="4" type="ORF">NEOLI_005334</name>
</gene>
<organism evidence="4 5">
    <name type="scientific">Neolecta irregularis (strain DAH-3)</name>
    <dbReference type="NCBI Taxonomy" id="1198029"/>
    <lineage>
        <taxon>Eukaryota</taxon>
        <taxon>Fungi</taxon>
        <taxon>Dikarya</taxon>
        <taxon>Ascomycota</taxon>
        <taxon>Taphrinomycotina</taxon>
        <taxon>Neolectales</taxon>
        <taxon>Neolectaceae</taxon>
        <taxon>Neolecta</taxon>
    </lineage>
</organism>
<name>A0A1U7LMY6_NEOID</name>
<evidence type="ECO:0000256" key="3">
    <source>
        <dbReference type="ARBA" id="ARBA00023006"/>
    </source>
</evidence>
<dbReference type="Proteomes" id="UP000186594">
    <property type="component" value="Unassembled WGS sequence"/>
</dbReference>
<dbReference type="GO" id="GO:0019901">
    <property type="term" value="F:protein kinase binding"/>
    <property type="evidence" value="ECO:0007669"/>
    <property type="project" value="TreeGrafter"/>
</dbReference>
<comment type="similarity">
    <text evidence="1">Belongs to the ATG101 family.</text>
</comment>
<dbReference type="GO" id="GO:0000045">
    <property type="term" value="P:autophagosome assembly"/>
    <property type="evidence" value="ECO:0007669"/>
    <property type="project" value="TreeGrafter"/>
</dbReference>
<reference evidence="4 5" key="1">
    <citation type="submission" date="2016-04" db="EMBL/GenBank/DDBJ databases">
        <title>Evolutionary innovation and constraint leading to complex multicellularity in the Ascomycota.</title>
        <authorList>
            <person name="Cisse O."/>
            <person name="Nguyen A."/>
            <person name="Hewitt D.A."/>
            <person name="Jedd G."/>
            <person name="Stajich J.E."/>
        </authorList>
    </citation>
    <scope>NUCLEOTIDE SEQUENCE [LARGE SCALE GENOMIC DNA]</scope>
    <source>
        <strain evidence="4 5">DAH-3</strain>
    </source>
</reference>
<dbReference type="InterPro" id="IPR012445">
    <property type="entry name" value="ATG101"/>
</dbReference>
<dbReference type="STRING" id="1198029.A0A1U7LMY6"/>
<dbReference type="OrthoDB" id="10259639at2759"/>
<protein>
    <recommendedName>
        <fullName evidence="2">Autophagy-related protein 101</fullName>
    </recommendedName>
</protein>
<accession>A0A1U7LMY6</accession>
<keyword evidence="5" id="KW-1185">Reference proteome</keyword>
<dbReference type="PANTHER" id="PTHR13292:SF0">
    <property type="entry name" value="AUTOPHAGY-RELATED PROTEIN 101"/>
    <property type="match status" value="1"/>
</dbReference>
<proteinExistence type="inferred from homology"/>
<evidence type="ECO:0000313" key="4">
    <source>
        <dbReference type="EMBL" id="OLL23988.1"/>
    </source>
</evidence>
<dbReference type="GO" id="GO:1990316">
    <property type="term" value="C:Atg1/ULK1 kinase complex"/>
    <property type="evidence" value="ECO:0007669"/>
    <property type="project" value="TreeGrafter"/>
</dbReference>
<evidence type="ECO:0000256" key="1">
    <source>
        <dbReference type="ARBA" id="ARBA00007130"/>
    </source>
</evidence>
<dbReference type="Pfam" id="PF07855">
    <property type="entry name" value="ATG101"/>
    <property type="match status" value="1"/>
</dbReference>
<feature type="non-terminal residue" evidence="4">
    <location>
        <position position="1"/>
    </location>
</feature>
<dbReference type="PANTHER" id="PTHR13292">
    <property type="entry name" value="AUTOPHAGY-RELATED PROTEIN 101"/>
    <property type="match status" value="1"/>
</dbReference>
<dbReference type="GO" id="GO:0000407">
    <property type="term" value="C:phagophore assembly site"/>
    <property type="evidence" value="ECO:0007669"/>
    <property type="project" value="TreeGrafter"/>
</dbReference>
<keyword evidence="3" id="KW-0072">Autophagy</keyword>
<comment type="caution">
    <text evidence="4">The sequence shown here is derived from an EMBL/GenBank/DDBJ whole genome shotgun (WGS) entry which is preliminary data.</text>
</comment>